<dbReference type="GO" id="GO:0005739">
    <property type="term" value="C:mitochondrion"/>
    <property type="evidence" value="ECO:0007669"/>
    <property type="project" value="UniProtKB-SubCell"/>
</dbReference>
<proteinExistence type="inferred from homology"/>
<dbReference type="PANTHER" id="PTHR13194">
    <property type="entry name" value="COMPLEX I INTERMEDIATE-ASSOCIATED PROTEIN 30"/>
    <property type="match status" value="1"/>
</dbReference>
<reference evidence="7" key="1">
    <citation type="journal article" date="2018" name="Nat. Microbiol.">
        <title>Leveraging single-cell genomics to expand the fungal tree of life.</title>
        <authorList>
            <person name="Ahrendt S.R."/>
            <person name="Quandt C.A."/>
            <person name="Ciobanu D."/>
            <person name="Clum A."/>
            <person name="Salamov A."/>
            <person name="Andreopoulos B."/>
            <person name="Cheng J.F."/>
            <person name="Woyke T."/>
            <person name="Pelin A."/>
            <person name="Henrissat B."/>
            <person name="Reynolds N.K."/>
            <person name="Benny G.L."/>
            <person name="Smith M.E."/>
            <person name="James T.Y."/>
            <person name="Grigoriev I.V."/>
        </authorList>
    </citation>
    <scope>NUCLEOTIDE SEQUENCE [LARGE SCALE GENOMIC DNA]</scope>
    <source>
        <strain evidence="7">Benny S71-1</strain>
    </source>
</reference>
<dbReference type="Proteomes" id="UP000278143">
    <property type="component" value="Unassembled WGS sequence"/>
</dbReference>
<evidence type="ECO:0000256" key="3">
    <source>
        <dbReference type="ARBA" id="ARBA00023128"/>
    </source>
</evidence>
<dbReference type="OrthoDB" id="42561at2759"/>
<evidence type="ECO:0000313" key="6">
    <source>
        <dbReference type="EMBL" id="RKP22947.1"/>
    </source>
</evidence>
<organism evidence="6 7">
    <name type="scientific">Syncephalis pseudoplumigaleata</name>
    <dbReference type="NCBI Taxonomy" id="1712513"/>
    <lineage>
        <taxon>Eukaryota</taxon>
        <taxon>Fungi</taxon>
        <taxon>Fungi incertae sedis</taxon>
        <taxon>Zoopagomycota</taxon>
        <taxon>Zoopagomycotina</taxon>
        <taxon>Zoopagomycetes</taxon>
        <taxon>Zoopagales</taxon>
        <taxon>Piptocephalidaceae</taxon>
        <taxon>Syncephalis</taxon>
    </lineage>
</organism>
<dbReference type="InterPro" id="IPR008979">
    <property type="entry name" value="Galactose-bd-like_sf"/>
</dbReference>
<protein>
    <submittedName>
        <fullName evidence="6">NADH:ubiquinone oxidoreductase intermediate-associated protein 30</fullName>
    </submittedName>
</protein>
<name>A0A4P9YSU2_9FUNG</name>
<dbReference type="InterPro" id="IPR013857">
    <property type="entry name" value="NADH-UbQ_OxRdtase-assoc_prot30"/>
</dbReference>
<evidence type="ECO:0000259" key="5">
    <source>
        <dbReference type="Pfam" id="PF08547"/>
    </source>
</evidence>
<gene>
    <name evidence="6" type="ORF">SYNPS1DRAFT_19331</name>
</gene>
<evidence type="ECO:0000256" key="2">
    <source>
        <dbReference type="ARBA" id="ARBA00007884"/>
    </source>
</evidence>
<keyword evidence="3" id="KW-0496">Mitochondrion</keyword>
<comment type="subcellular location">
    <subcellularLocation>
        <location evidence="1">Mitochondrion</location>
    </subcellularLocation>
</comment>
<dbReference type="EMBL" id="KZ991467">
    <property type="protein sequence ID" value="RKP22947.1"/>
    <property type="molecule type" value="Genomic_DNA"/>
</dbReference>
<keyword evidence="4" id="KW-0143">Chaperone</keyword>
<dbReference type="AlphaFoldDB" id="A0A4P9YSU2"/>
<accession>A0A4P9YSU2</accession>
<evidence type="ECO:0000313" key="7">
    <source>
        <dbReference type="Proteomes" id="UP000278143"/>
    </source>
</evidence>
<evidence type="ECO:0000256" key="1">
    <source>
        <dbReference type="ARBA" id="ARBA00004173"/>
    </source>
</evidence>
<feature type="domain" description="NADH:ubiquinone oxidoreductase intermediate-associated protein 30" evidence="5">
    <location>
        <begin position="13"/>
        <end position="183"/>
    </location>
</feature>
<dbReference type="SUPFAM" id="SSF49785">
    <property type="entry name" value="Galactose-binding domain-like"/>
    <property type="match status" value="1"/>
</dbReference>
<dbReference type="GO" id="GO:0051082">
    <property type="term" value="F:unfolded protein binding"/>
    <property type="evidence" value="ECO:0007669"/>
    <property type="project" value="TreeGrafter"/>
</dbReference>
<comment type="similarity">
    <text evidence="2">Belongs to the CIA30 family.</text>
</comment>
<dbReference type="InterPro" id="IPR039131">
    <property type="entry name" value="NDUFAF1"/>
</dbReference>
<sequence>MDVLERVPEQLLFQFNKDTDLKQWIVGCDKDIGGQSTAAFELTAEGKARFHGNISLSLPLKRKEFVRSGYAAIRSREAHHTLLGSNYWDTGIFRFLCLRVRGDRRRYMVNLQTDGVIKADLFQHRLFLRRPGQWENVLIGFRDFTLTHNGLVLPEQMQMMRESVRTIGFSVMDGQEGPFSLEIDSIKMINTDGTDGEVDVQPDGAAKITLTM</sequence>
<dbReference type="PANTHER" id="PTHR13194:SF18">
    <property type="entry name" value="COMPLEX I INTERMEDIATE-ASSOCIATED PROTEIN 30, MITOCHONDRIAL"/>
    <property type="match status" value="1"/>
</dbReference>
<keyword evidence="7" id="KW-1185">Reference proteome</keyword>
<dbReference type="GO" id="GO:0006120">
    <property type="term" value="P:mitochondrial electron transport, NADH to ubiquinone"/>
    <property type="evidence" value="ECO:0007669"/>
    <property type="project" value="TreeGrafter"/>
</dbReference>
<keyword evidence="6" id="KW-0830">Ubiquinone</keyword>
<evidence type="ECO:0000256" key="4">
    <source>
        <dbReference type="ARBA" id="ARBA00023186"/>
    </source>
</evidence>
<dbReference type="Pfam" id="PF08547">
    <property type="entry name" value="CIA30"/>
    <property type="match status" value="1"/>
</dbReference>
<dbReference type="GO" id="GO:0010257">
    <property type="term" value="P:NADH dehydrogenase complex assembly"/>
    <property type="evidence" value="ECO:0007669"/>
    <property type="project" value="TreeGrafter"/>
</dbReference>